<keyword evidence="1" id="KW-0472">Membrane</keyword>
<keyword evidence="1" id="KW-1133">Transmembrane helix</keyword>
<feature type="transmembrane region" description="Helical" evidence="1">
    <location>
        <begin position="6"/>
        <end position="28"/>
    </location>
</feature>
<gene>
    <name evidence="2" type="ORF">O1V66_02325</name>
</gene>
<evidence type="ECO:0000313" key="2">
    <source>
        <dbReference type="EMBL" id="WAT01623.1"/>
    </source>
</evidence>
<accession>A0ABY7HQF3</accession>
<dbReference type="EMBL" id="CP114058">
    <property type="protein sequence ID" value="WAT01623.1"/>
    <property type="molecule type" value="Genomic_DNA"/>
</dbReference>
<keyword evidence="1" id="KW-0812">Transmembrane</keyword>
<evidence type="ECO:0000313" key="3">
    <source>
        <dbReference type="Proteomes" id="UP001164712"/>
    </source>
</evidence>
<sequence>MKQDVVVLILAIIFVVVLFGTATSIAVRAKGLKKLYWLLCSFLLGIGSLSFVYFLAFPEEHRFTDGNVSGKCRPNWALRVRLSSLGCMARRWV</sequence>
<organism evidence="2 3">
    <name type="scientific">Rouxiella chamberiensis</name>
    <dbReference type="NCBI Taxonomy" id="1513468"/>
    <lineage>
        <taxon>Bacteria</taxon>
        <taxon>Pseudomonadati</taxon>
        <taxon>Pseudomonadota</taxon>
        <taxon>Gammaproteobacteria</taxon>
        <taxon>Enterobacterales</taxon>
        <taxon>Yersiniaceae</taxon>
        <taxon>Rouxiella</taxon>
    </lineage>
</organism>
<proteinExistence type="predicted"/>
<evidence type="ECO:0000256" key="1">
    <source>
        <dbReference type="SAM" id="Phobius"/>
    </source>
</evidence>
<name>A0ABY7HQF3_9GAMM</name>
<protein>
    <submittedName>
        <fullName evidence="2">Uncharacterized protein</fullName>
    </submittedName>
</protein>
<dbReference type="Proteomes" id="UP001164712">
    <property type="component" value="Chromosome"/>
</dbReference>
<keyword evidence="3" id="KW-1185">Reference proteome</keyword>
<dbReference type="RefSeq" id="WP_269128059.1">
    <property type="nucleotide sequence ID" value="NZ_CP114058.1"/>
</dbReference>
<feature type="transmembrane region" description="Helical" evidence="1">
    <location>
        <begin position="35"/>
        <end position="56"/>
    </location>
</feature>
<reference evidence="2" key="1">
    <citation type="submission" date="2022-12" db="EMBL/GenBank/DDBJ databases">
        <title>Complete genome sequence of an Australian strain of Rouxiella badensis DAR84756 and resolution of the R. badensis DSM100043 and R. chamberiensis DSM28324 genomes.</title>
        <authorList>
            <person name="Paul S."/>
            <person name="Anderson P.J."/>
            <person name="Maynard G."/>
            <person name="Dyall-Smith M."/>
            <person name="Kudinha T."/>
        </authorList>
    </citation>
    <scope>NUCLEOTIDE SEQUENCE</scope>
    <source>
        <strain evidence="2">DSM 28324</strain>
    </source>
</reference>